<dbReference type="SUPFAM" id="SSF52172">
    <property type="entry name" value="CheY-like"/>
    <property type="match status" value="1"/>
</dbReference>
<dbReference type="PROSITE" id="PS50110">
    <property type="entry name" value="RESPONSE_REGULATORY"/>
    <property type="match status" value="1"/>
</dbReference>
<dbReference type="PANTHER" id="PTHR33121">
    <property type="entry name" value="CYCLIC DI-GMP PHOSPHODIESTERASE PDEF"/>
    <property type="match status" value="1"/>
</dbReference>
<proteinExistence type="predicted"/>
<dbReference type="InterPro" id="IPR035919">
    <property type="entry name" value="EAL_sf"/>
</dbReference>
<feature type="modified residue" description="4-aspartylphosphate" evidence="1">
    <location>
        <position position="62"/>
    </location>
</feature>
<dbReference type="SUPFAM" id="SSF141868">
    <property type="entry name" value="EAL domain-like"/>
    <property type="match status" value="1"/>
</dbReference>
<dbReference type="GO" id="GO:0000160">
    <property type="term" value="P:phosphorelay signal transduction system"/>
    <property type="evidence" value="ECO:0007669"/>
    <property type="project" value="InterPro"/>
</dbReference>
<dbReference type="Pfam" id="PF00072">
    <property type="entry name" value="Response_reg"/>
    <property type="match status" value="1"/>
</dbReference>
<evidence type="ECO:0000259" key="2">
    <source>
        <dbReference type="PROSITE" id="PS50110"/>
    </source>
</evidence>
<dbReference type="EMBL" id="CP029347">
    <property type="protein sequence ID" value="AWL12174.1"/>
    <property type="molecule type" value="Genomic_DNA"/>
</dbReference>
<evidence type="ECO:0000313" key="5">
    <source>
        <dbReference type="Proteomes" id="UP000245728"/>
    </source>
</evidence>
<accession>A0A2S2E3F4</accession>
<feature type="domain" description="EAL" evidence="3">
    <location>
        <begin position="155"/>
        <end position="421"/>
    </location>
</feature>
<dbReference type="InterPro" id="IPR001633">
    <property type="entry name" value="EAL_dom"/>
</dbReference>
<keyword evidence="5" id="KW-1185">Reference proteome</keyword>
<keyword evidence="1" id="KW-0597">Phosphoprotein</keyword>
<dbReference type="GO" id="GO:0071111">
    <property type="term" value="F:cyclic-guanylate-specific phosphodiesterase activity"/>
    <property type="evidence" value="ECO:0007669"/>
    <property type="project" value="InterPro"/>
</dbReference>
<dbReference type="PROSITE" id="PS50883">
    <property type="entry name" value="EAL"/>
    <property type="match status" value="1"/>
</dbReference>
<sequence>MSLMSLTGKIKGRLVVLDDDHLAGKTIERTARFAGMEARHCETAKDFFSALDDWQPDVVVVDLIMPDMDGMEVLMVLAQQETCPAIILSSGVDTRVLEAAKRSAAEHGLPVRGVLHKPFSPAQLKEMLRAPLKPVPSEHPEQPARPAVAPDEQVFQLSAQSLLDALEQGQLCYYYQPKVDALTHELIGFEALARWSHPALGMIQPDAFIPVAEQEGLVSQMTLRLFEHGVAWFSDFLGSLKNLKENGRYVGVTQNLTLSINISVESLADADMFDRLQELCEQFAVPTSQILFELTESCAIPDKGDPLQLLTRLRMKGFQLAIDDFGTGYSSMQQLVRLPYSELKIDKSFVQDITTNPESRAIVRSMTDLAHNLGLNLVAEGVEDEDSSAFLHNIGCDVLQGYLIARPMPGDGVMDWFHRQLKQVEQRRHDYVRALGLLDKQRDMRWERVLYLGQRLFEAESVEFCILNTNKAEVVVSLGQSLVPQNVHDSIVRRVITTGTNMELSVGQEVDSGLGSQHFGMVVGLPIGLEAGMVVGALLLWRPELESLTAMQRKMLGLLGRRLESALSEYGQEEPERNTLPSWEAFYPQAEQTLGLLELGGMDATLMIIRVSTGEDTSDDDCQQKVCQWLLTHARRSDLAGQVSRGEFVLLALGSMAVSNIARRLYQSLDSSGCECLLQCGSAVSHAAQPQTLKALIAEARTDLDDHAEQCRVGR</sequence>
<name>A0A2S2E3F4_9ALTE</name>
<reference evidence="4 5" key="1">
    <citation type="submission" date="2018-05" db="EMBL/GenBank/DDBJ databases">
        <title>Salinimonas sp. HMF8227 Genome sequencing and assembly.</title>
        <authorList>
            <person name="Kang H."/>
            <person name="Kang J."/>
            <person name="Cha I."/>
            <person name="Kim H."/>
            <person name="Joh K."/>
        </authorList>
    </citation>
    <scope>NUCLEOTIDE SEQUENCE [LARGE SCALE GENOMIC DNA]</scope>
    <source>
        <strain evidence="4 5">HMF8227</strain>
    </source>
</reference>
<dbReference type="Proteomes" id="UP000245728">
    <property type="component" value="Chromosome"/>
</dbReference>
<gene>
    <name evidence="4" type="ORF">HMF8227_01701</name>
</gene>
<dbReference type="CDD" id="cd01948">
    <property type="entry name" value="EAL"/>
    <property type="match status" value="1"/>
</dbReference>
<dbReference type="RefSeq" id="WP_162558548.1">
    <property type="nucleotide sequence ID" value="NZ_CP029347.1"/>
</dbReference>
<protein>
    <submittedName>
        <fullName evidence="4">Nitrogen regulation protein NR(I)</fullName>
    </submittedName>
</protein>
<dbReference type="InterPro" id="IPR011006">
    <property type="entry name" value="CheY-like_superfamily"/>
</dbReference>
<dbReference type="Pfam" id="PF00563">
    <property type="entry name" value="EAL"/>
    <property type="match status" value="1"/>
</dbReference>
<dbReference type="PANTHER" id="PTHR33121:SF71">
    <property type="entry name" value="OXYGEN SENSOR PROTEIN DOSP"/>
    <property type="match status" value="1"/>
</dbReference>
<dbReference type="InterPro" id="IPR050706">
    <property type="entry name" value="Cyclic-di-GMP_PDE-like"/>
</dbReference>
<dbReference type="KEGG" id="salh:HMF8227_01701"/>
<evidence type="ECO:0000259" key="3">
    <source>
        <dbReference type="PROSITE" id="PS50883"/>
    </source>
</evidence>
<dbReference type="Gene3D" id="3.20.20.450">
    <property type="entry name" value="EAL domain"/>
    <property type="match status" value="1"/>
</dbReference>
<dbReference type="SMART" id="SM00052">
    <property type="entry name" value="EAL"/>
    <property type="match status" value="1"/>
</dbReference>
<evidence type="ECO:0000313" key="4">
    <source>
        <dbReference type="EMBL" id="AWL12174.1"/>
    </source>
</evidence>
<dbReference type="AlphaFoldDB" id="A0A2S2E3F4"/>
<dbReference type="SMART" id="SM00448">
    <property type="entry name" value="REC"/>
    <property type="match status" value="1"/>
</dbReference>
<organism evidence="4 5">
    <name type="scientific">Saliniradius amylolyticus</name>
    <dbReference type="NCBI Taxonomy" id="2183582"/>
    <lineage>
        <taxon>Bacteria</taxon>
        <taxon>Pseudomonadati</taxon>
        <taxon>Pseudomonadota</taxon>
        <taxon>Gammaproteobacteria</taxon>
        <taxon>Alteromonadales</taxon>
        <taxon>Alteromonadaceae</taxon>
        <taxon>Saliniradius</taxon>
    </lineage>
</organism>
<evidence type="ECO:0000256" key="1">
    <source>
        <dbReference type="PROSITE-ProRule" id="PRU00169"/>
    </source>
</evidence>
<dbReference type="Gene3D" id="3.40.50.2300">
    <property type="match status" value="1"/>
</dbReference>
<feature type="domain" description="Response regulatory" evidence="2">
    <location>
        <begin position="13"/>
        <end position="132"/>
    </location>
</feature>
<dbReference type="InterPro" id="IPR001789">
    <property type="entry name" value="Sig_transdc_resp-reg_receiver"/>
</dbReference>